<dbReference type="GeneID" id="20658878"/>
<dbReference type="RefSeq" id="XP_009528450.1">
    <property type="nucleotide sequence ID" value="XM_009530155.1"/>
</dbReference>
<dbReference type="KEGG" id="psoj:PHYSODRAFT_504867"/>
<name>G4ZMX8_PHYSP</name>
<evidence type="ECO:0000313" key="1">
    <source>
        <dbReference type="EMBL" id="EGZ14701.1"/>
    </source>
</evidence>
<evidence type="ECO:0000313" key="3">
    <source>
        <dbReference type="EMBL" id="EGZ30504.1"/>
    </source>
</evidence>
<dbReference type="EMBL" id="JH159155">
    <property type="protein sequence ID" value="EGZ14751.1"/>
    <property type="molecule type" value="Genomic_DNA"/>
</dbReference>
<reference evidence="1 4" key="1">
    <citation type="journal article" date="2006" name="Science">
        <title>Phytophthora genome sequences uncover evolutionary origins and mechanisms of pathogenesis.</title>
        <authorList>
            <person name="Tyler B.M."/>
            <person name="Tripathy S."/>
            <person name="Zhang X."/>
            <person name="Dehal P."/>
            <person name="Jiang R.H."/>
            <person name="Aerts A."/>
            <person name="Arredondo F.D."/>
            <person name="Baxter L."/>
            <person name="Bensasson D."/>
            <person name="Beynon J.L."/>
            <person name="Chapman J."/>
            <person name="Damasceno C.M."/>
            <person name="Dorrance A.E."/>
            <person name="Dou D."/>
            <person name="Dickerman A.W."/>
            <person name="Dubchak I.L."/>
            <person name="Garbelotto M."/>
            <person name="Gijzen M."/>
            <person name="Gordon S.G."/>
            <person name="Govers F."/>
            <person name="Grunwald N.J."/>
            <person name="Huang W."/>
            <person name="Ivors K.L."/>
            <person name="Jones R.W."/>
            <person name="Kamoun S."/>
            <person name="Krampis K."/>
            <person name="Lamour K.H."/>
            <person name="Lee M.K."/>
            <person name="McDonald W.H."/>
            <person name="Medina M."/>
            <person name="Meijer H.J."/>
            <person name="Nordberg E.K."/>
            <person name="Maclean D.J."/>
            <person name="Ospina-Giraldo M.D."/>
            <person name="Morris P.F."/>
            <person name="Phuntumart V."/>
            <person name="Putnam N.H."/>
            <person name="Rash S."/>
            <person name="Rose J.K."/>
            <person name="Sakihama Y."/>
            <person name="Salamov A.A."/>
            <person name="Savidor A."/>
            <person name="Scheuring C.F."/>
            <person name="Smith B.M."/>
            <person name="Sobral B.W."/>
            <person name="Terry A."/>
            <person name="Torto-Alalibo T.A."/>
            <person name="Win J."/>
            <person name="Xu Z."/>
            <person name="Zhang H."/>
            <person name="Grigoriev I.V."/>
            <person name="Rokhsar D.S."/>
            <person name="Boore J.L."/>
        </authorList>
    </citation>
    <scope>NUCLEOTIDE SEQUENCE [LARGE SCALE GENOMIC DNA]</scope>
    <source>
        <strain evidence="1 4">P6497</strain>
    </source>
</reference>
<dbReference type="EMBL" id="JH159151">
    <property type="protein sequence ID" value="EGZ30504.1"/>
    <property type="molecule type" value="Genomic_DNA"/>
</dbReference>
<keyword evidence="4" id="KW-1185">Reference proteome</keyword>
<dbReference type="GeneID" id="20658404"/>
<dbReference type="Proteomes" id="UP000002640">
    <property type="component" value="Unassembled WGS sequence"/>
</dbReference>
<sequence length="145" mass="16181">MKSTPSKRLRLTWSEKVGILDKAARTPALSYRGLAEWAVTEFSLPAAPGKTTICRIIKSSAVLLGRPLEKDQGIIHCIKRHILSRKMMQALDRLGEGLDNPYEVDQLTALLWCEDAWSKVSASTIRHCWNHSGLVGKAALQFILK</sequence>
<evidence type="ECO:0000313" key="2">
    <source>
        <dbReference type="EMBL" id="EGZ14751.1"/>
    </source>
</evidence>
<dbReference type="KEGG" id="psoj:PHYSODRAFT_508521"/>
<evidence type="ECO:0000313" key="4">
    <source>
        <dbReference type="Proteomes" id="UP000002640"/>
    </source>
</evidence>
<organism evidence="4">
    <name type="scientific">Phytophthora sojae (strain P6497)</name>
    <name type="common">Soybean stem and root rot agent</name>
    <name type="synonym">Phytophthora megasperma f. sp. glycines</name>
    <dbReference type="NCBI Taxonomy" id="1094619"/>
    <lineage>
        <taxon>Eukaryota</taxon>
        <taxon>Sar</taxon>
        <taxon>Stramenopiles</taxon>
        <taxon>Oomycota</taxon>
        <taxon>Peronosporomycetes</taxon>
        <taxon>Peronosporales</taxon>
        <taxon>Peronosporaceae</taxon>
        <taxon>Phytophthora</taxon>
    </lineage>
</organism>
<dbReference type="RefSeq" id="XP_009528500.1">
    <property type="nucleotide sequence ID" value="XM_009530205.1"/>
</dbReference>
<dbReference type="GeneID" id="20654333"/>
<accession>G4ZMX8</accession>
<dbReference type="RefSeq" id="XP_009517779.1">
    <property type="nucleotide sequence ID" value="XM_009519484.1"/>
</dbReference>
<protein>
    <recommendedName>
        <fullName evidence="5">DDE-1 domain-containing protein</fullName>
    </recommendedName>
</protein>
<dbReference type="EMBL" id="JH159155">
    <property type="protein sequence ID" value="EGZ14701.1"/>
    <property type="molecule type" value="Genomic_DNA"/>
</dbReference>
<dbReference type="KEGG" id="psoj:PHYSODRAFT_473288"/>
<evidence type="ECO:0008006" key="5">
    <source>
        <dbReference type="Google" id="ProtNLM"/>
    </source>
</evidence>
<dbReference type="InParanoid" id="G4ZMX8"/>
<reference evidence="1" key="2">
    <citation type="submission" date="2011-09" db="EMBL/GenBank/DDBJ databases">
        <authorList>
            <consortium name="US DOE Joint Genome Institute (JGI-PGF)"/>
            <person name="Aerts A."/>
            <person name="Grimwood J."/>
            <person name="Schmutz J."/>
            <person name="Lucas S."/>
            <person name="Hammon N."/>
            <person name="Glavina del Rio T."/>
            <person name="Dalin E."/>
            <person name="Tice H."/>
            <person name="Pitluck S."/>
            <person name="Dehal P."/>
            <person name="Chapman J."/>
            <person name="Putman N.H."/>
            <person name="Salamov A.A."/>
            <person name="Terry A."/>
            <person name="Rokhsar D.S."/>
            <person name="Boore J.L."/>
            <person name="Tripathy S."/>
            <person name="Tyler B.M."/>
            <person name="Grigoriev I.V."/>
        </authorList>
    </citation>
    <scope>NUCLEOTIDE SEQUENCE</scope>
    <source>
        <strain evidence="1">P6497</strain>
    </source>
</reference>
<gene>
    <name evidence="3" type="ORF">PHYSODRAFT_473288</name>
    <name evidence="2" type="ORF">PHYSODRAFT_504867</name>
    <name evidence="1" type="ORF">PHYSODRAFT_508521</name>
</gene>
<proteinExistence type="predicted"/>
<dbReference type="AlphaFoldDB" id="G4ZMX8"/>